<dbReference type="PANTHER" id="PTHR11545:SF3">
    <property type="entry name" value="LARGE RIBOSOMAL SUBUNIT PROTEIN UL13"/>
    <property type="match status" value="1"/>
</dbReference>
<evidence type="ECO:0000313" key="7">
    <source>
        <dbReference type="Proteomes" id="UP001381693"/>
    </source>
</evidence>
<evidence type="ECO:0000256" key="3">
    <source>
        <dbReference type="ARBA" id="ARBA00023274"/>
    </source>
</evidence>
<protein>
    <recommendedName>
        <fullName evidence="4">Large ribosomal subunit protein uL13</fullName>
    </recommendedName>
    <alternativeName>
        <fullName evidence="5">60S ribosomal protein L13a</fullName>
    </alternativeName>
</protein>
<gene>
    <name evidence="6" type="primary">RPL13A</name>
    <name evidence="6" type="ORF">SK128_005986</name>
</gene>
<name>A0AAN9AC49_HALRR</name>
<dbReference type="GO" id="GO:0017148">
    <property type="term" value="P:negative regulation of translation"/>
    <property type="evidence" value="ECO:0007669"/>
    <property type="project" value="TreeGrafter"/>
</dbReference>
<dbReference type="HAMAP" id="MF_01366">
    <property type="entry name" value="Ribosomal_uL13"/>
    <property type="match status" value="1"/>
</dbReference>
<dbReference type="GO" id="GO:0003735">
    <property type="term" value="F:structural constituent of ribosome"/>
    <property type="evidence" value="ECO:0007669"/>
    <property type="project" value="InterPro"/>
</dbReference>
<dbReference type="GO" id="GO:0003729">
    <property type="term" value="F:mRNA binding"/>
    <property type="evidence" value="ECO:0007669"/>
    <property type="project" value="TreeGrafter"/>
</dbReference>
<evidence type="ECO:0000313" key="6">
    <source>
        <dbReference type="EMBL" id="KAK7078787.1"/>
    </source>
</evidence>
<proteinExistence type="inferred from homology"/>
<dbReference type="InterPro" id="IPR036899">
    <property type="entry name" value="Ribosomal_uL13_sf"/>
</dbReference>
<dbReference type="PANTHER" id="PTHR11545">
    <property type="entry name" value="RIBOSOMAL PROTEIN L13"/>
    <property type="match status" value="1"/>
</dbReference>
<sequence length="206" mass="23534">MPKVLRKAIVIDGKGHLHGRLAAIVAKSLLLGQQIVVVRCEDIVLSGSFYRNKLNYLSFLRKRCNVNPKRGPFHHRSPSKIFARTVRGMLPIKTTRGRKALKNLRSFEGIPRPYDHVSRQVVPDAMRINRLKPGRKFCMLGMVAHEVGWNYQKVVATLETRRKVKALIHRKKKAKLSELKKIASKRVAKAIEPYNKVIVSYGHSIE</sequence>
<comment type="similarity">
    <text evidence="1">Belongs to the universal ribosomal protein uL13 family.</text>
</comment>
<evidence type="ECO:0000256" key="1">
    <source>
        <dbReference type="ARBA" id="ARBA00006227"/>
    </source>
</evidence>
<keyword evidence="2 6" id="KW-0689">Ribosomal protein</keyword>
<dbReference type="AlphaFoldDB" id="A0AAN9AC49"/>
<dbReference type="NCBIfam" id="TIGR01077">
    <property type="entry name" value="L13_A_E"/>
    <property type="match status" value="1"/>
</dbReference>
<dbReference type="EMBL" id="JAXCGZ010007664">
    <property type="protein sequence ID" value="KAK7078787.1"/>
    <property type="molecule type" value="Genomic_DNA"/>
</dbReference>
<evidence type="ECO:0000256" key="4">
    <source>
        <dbReference type="ARBA" id="ARBA00035201"/>
    </source>
</evidence>
<dbReference type="SUPFAM" id="SSF52161">
    <property type="entry name" value="Ribosomal protein L13"/>
    <property type="match status" value="1"/>
</dbReference>
<evidence type="ECO:0000256" key="5">
    <source>
        <dbReference type="ARBA" id="ARBA00035367"/>
    </source>
</evidence>
<dbReference type="FunFam" id="6.10.250.3250:FF:000001">
    <property type="entry name" value="60S ribosomal protein L13a"/>
    <property type="match status" value="1"/>
</dbReference>
<evidence type="ECO:0000256" key="2">
    <source>
        <dbReference type="ARBA" id="ARBA00022980"/>
    </source>
</evidence>
<dbReference type="GO" id="GO:0022625">
    <property type="term" value="C:cytosolic large ribosomal subunit"/>
    <property type="evidence" value="ECO:0007669"/>
    <property type="project" value="TreeGrafter"/>
</dbReference>
<dbReference type="Gene3D" id="6.10.250.3250">
    <property type="match status" value="1"/>
</dbReference>
<dbReference type="InterPro" id="IPR005822">
    <property type="entry name" value="Ribosomal_uL13"/>
</dbReference>
<dbReference type="FunFam" id="3.90.1180.10:FF:000002">
    <property type="entry name" value="60S ribosomal protein L16"/>
    <property type="match status" value="1"/>
</dbReference>
<dbReference type="Proteomes" id="UP001381693">
    <property type="component" value="Unassembled WGS sequence"/>
</dbReference>
<organism evidence="6 7">
    <name type="scientific">Halocaridina rubra</name>
    <name type="common">Hawaiian red shrimp</name>
    <dbReference type="NCBI Taxonomy" id="373956"/>
    <lineage>
        <taxon>Eukaryota</taxon>
        <taxon>Metazoa</taxon>
        <taxon>Ecdysozoa</taxon>
        <taxon>Arthropoda</taxon>
        <taxon>Crustacea</taxon>
        <taxon>Multicrustacea</taxon>
        <taxon>Malacostraca</taxon>
        <taxon>Eumalacostraca</taxon>
        <taxon>Eucarida</taxon>
        <taxon>Decapoda</taxon>
        <taxon>Pleocyemata</taxon>
        <taxon>Caridea</taxon>
        <taxon>Atyoidea</taxon>
        <taxon>Atyidae</taxon>
        <taxon>Halocaridina</taxon>
    </lineage>
</organism>
<dbReference type="InterPro" id="IPR005755">
    <property type="entry name" value="Ribosomal_uL13_euk/arc"/>
</dbReference>
<comment type="caution">
    <text evidence="6">The sequence shown here is derived from an EMBL/GenBank/DDBJ whole genome shotgun (WGS) entry which is preliminary data.</text>
</comment>
<dbReference type="Gene3D" id="3.90.1180.10">
    <property type="entry name" value="Ribosomal protein L13"/>
    <property type="match status" value="1"/>
</dbReference>
<reference evidence="6 7" key="1">
    <citation type="submission" date="2023-11" db="EMBL/GenBank/DDBJ databases">
        <title>Halocaridina rubra genome assembly.</title>
        <authorList>
            <person name="Smith C."/>
        </authorList>
    </citation>
    <scope>NUCLEOTIDE SEQUENCE [LARGE SCALE GENOMIC DNA]</scope>
    <source>
        <strain evidence="6">EP-1</strain>
        <tissue evidence="6">Whole</tissue>
    </source>
</reference>
<keyword evidence="3" id="KW-0687">Ribonucleoprotein</keyword>
<dbReference type="CDD" id="cd00392">
    <property type="entry name" value="Ribosomal_L13"/>
    <property type="match status" value="1"/>
</dbReference>
<dbReference type="Pfam" id="PF00572">
    <property type="entry name" value="Ribosomal_L13"/>
    <property type="match status" value="1"/>
</dbReference>
<dbReference type="GO" id="GO:0006412">
    <property type="term" value="P:translation"/>
    <property type="evidence" value="ECO:0007669"/>
    <property type="project" value="InterPro"/>
</dbReference>
<keyword evidence="7" id="KW-1185">Reference proteome</keyword>
<accession>A0AAN9AC49</accession>